<dbReference type="AlphaFoldDB" id="A0A4U6TPN9"/>
<keyword evidence="2" id="KW-1185">Reference proteome</keyword>
<reference evidence="1" key="1">
    <citation type="submission" date="2019-03" db="EMBL/GenBank/DDBJ databases">
        <title>WGS assembly of Setaria viridis.</title>
        <authorList>
            <person name="Huang P."/>
            <person name="Jenkins J."/>
            <person name="Grimwood J."/>
            <person name="Barry K."/>
            <person name="Healey A."/>
            <person name="Mamidi S."/>
            <person name="Sreedasyam A."/>
            <person name="Shu S."/>
            <person name="Feldman M."/>
            <person name="Wu J."/>
            <person name="Yu Y."/>
            <person name="Chen C."/>
            <person name="Johnson J."/>
            <person name="Rokhsar D."/>
            <person name="Baxter I."/>
            <person name="Schmutz J."/>
            <person name="Brutnell T."/>
            <person name="Kellogg E."/>
        </authorList>
    </citation>
    <scope>NUCLEOTIDE SEQUENCE [LARGE SCALE GENOMIC DNA]</scope>
</reference>
<sequence>MLRIDACIHFRCILQREQQGTWENTNQLISNARGFRASRLLYRNFKIYEVALGMRELFWKVRVYIV</sequence>
<evidence type="ECO:0000313" key="1">
    <source>
        <dbReference type="EMBL" id="TKW02579.1"/>
    </source>
</evidence>
<dbReference type="Proteomes" id="UP000298652">
    <property type="component" value="Chromosome 8"/>
</dbReference>
<dbReference type="EMBL" id="CM016559">
    <property type="protein sequence ID" value="TKW02579.1"/>
    <property type="molecule type" value="Genomic_DNA"/>
</dbReference>
<protein>
    <submittedName>
        <fullName evidence="1">Uncharacterized protein</fullName>
    </submittedName>
</protein>
<accession>A0A4U6TPN9</accession>
<gene>
    <name evidence="1" type="ORF">SEVIR_8G249900v2</name>
</gene>
<proteinExistence type="predicted"/>
<evidence type="ECO:0000313" key="2">
    <source>
        <dbReference type="Proteomes" id="UP000298652"/>
    </source>
</evidence>
<organism evidence="1 2">
    <name type="scientific">Setaria viridis</name>
    <name type="common">Green bristlegrass</name>
    <name type="synonym">Setaria italica subsp. viridis</name>
    <dbReference type="NCBI Taxonomy" id="4556"/>
    <lineage>
        <taxon>Eukaryota</taxon>
        <taxon>Viridiplantae</taxon>
        <taxon>Streptophyta</taxon>
        <taxon>Embryophyta</taxon>
        <taxon>Tracheophyta</taxon>
        <taxon>Spermatophyta</taxon>
        <taxon>Magnoliopsida</taxon>
        <taxon>Liliopsida</taxon>
        <taxon>Poales</taxon>
        <taxon>Poaceae</taxon>
        <taxon>PACMAD clade</taxon>
        <taxon>Panicoideae</taxon>
        <taxon>Panicodae</taxon>
        <taxon>Paniceae</taxon>
        <taxon>Cenchrinae</taxon>
        <taxon>Setaria</taxon>
    </lineage>
</organism>
<dbReference type="Gramene" id="TKW02579">
    <property type="protein sequence ID" value="TKW02579"/>
    <property type="gene ID" value="SEVIR_8G249900v2"/>
</dbReference>
<name>A0A4U6TPN9_SETVI</name>